<keyword evidence="3" id="KW-1185">Reference proteome</keyword>
<proteinExistence type="predicted"/>
<gene>
    <name evidence="2" type="ORF">KDB89_02620</name>
</gene>
<organism evidence="2 3">
    <name type="scientific">Tessaracoccus palaemonis</name>
    <dbReference type="NCBI Taxonomy" id="2829499"/>
    <lineage>
        <taxon>Bacteria</taxon>
        <taxon>Bacillati</taxon>
        <taxon>Actinomycetota</taxon>
        <taxon>Actinomycetes</taxon>
        <taxon>Propionibacteriales</taxon>
        <taxon>Propionibacteriaceae</taxon>
        <taxon>Tessaracoccus</taxon>
    </lineage>
</organism>
<dbReference type="Pfam" id="PF10006">
    <property type="entry name" value="DUF2249"/>
    <property type="match status" value="1"/>
</dbReference>
<name>A0ABX8SJA7_9ACTN</name>
<evidence type="ECO:0000313" key="3">
    <source>
        <dbReference type="Proteomes" id="UP000824504"/>
    </source>
</evidence>
<dbReference type="InterPro" id="IPR018720">
    <property type="entry name" value="DUF2249"/>
</dbReference>
<sequence length="105" mass="11363">MCTQCGRGTIRRVTDLNLLAQSTCGCGAHDESLPELDARAIPHAIRHAAILGVVDSVRTGSGFVLIAPHDPQPLLTQIKDRHGSGITVEYLQRGPEAWRLKLSRA</sequence>
<protein>
    <submittedName>
        <fullName evidence="2">DUF2249 domain-containing protein</fullName>
    </submittedName>
</protein>
<evidence type="ECO:0000313" key="2">
    <source>
        <dbReference type="EMBL" id="QXT63398.1"/>
    </source>
</evidence>
<evidence type="ECO:0000259" key="1">
    <source>
        <dbReference type="Pfam" id="PF10006"/>
    </source>
</evidence>
<reference evidence="2 3" key="1">
    <citation type="submission" date="2021-07" db="EMBL/GenBank/DDBJ databases">
        <title>complete genome sequencing of Tessaracoccus sp.J1M15.</title>
        <authorList>
            <person name="Bae J.-W."/>
            <person name="Kim D.-y."/>
        </authorList>
    </citation>
    <scope>NUCLEOTIDE SEQUENCE [LARGE SCALE GENOMIC DNA]</scope>
    <source>
        <strain evidence="2 3">J1M15</strain>
    </source>
</reference>
<dbReference type="PROSITE" id="PS51257">
    <property type="entry name" value="PROKAR_LIPOPROTEIN"/>
    <property type="match status" value="1"/>
</dbReference>
<dbReference type="Proteomes" id="UP000824504">
    <property type="component" value="Chromosome"/>
</dbReference>
<feature type="domain" description="DUF2249" evidence="1">
    <location>
        <begin position="35"/>
        <end position="103"/>
    </location>
</feature>
<accession>A0ABX8SJA7</accession>
<dbReference type="EMBL" id="CP079216">
    <property type="protein sequence ID" value="QXT63398.1"/>
    <property type="molecule type" value="Genomic_DNA"/>
</dbReference>